<dbReference type="PANTHER" id="PTHR43391:SF26">
    <property type="entry name" value="BLL7251 PROTEIN"/>
    <property type="match status" value="1"/>
</dbReference>
<protein>
    <submittedName>
        <fullName evidence="3">Unannotated protein</fullName>
    </submittedName>
</protein>
<dbReference type="InterPro" id="IPR036291">
    <property type="entry name" value="NAD(P)-bd_dom_sf"/>
</dbReference>
<name>A0A6J7EPD2_9ZZZZ</name>
<dbReference type="AlphaFoldDB" id="A0A6J7EPD2"/>
<dbReference type="FunFam" id="3.40.50.720:FF:000084">
    <property type="entry name" value="Short-chain dehydrogenase reductase"/>
    <property type="match status" value="1"/>
</dbReference>
<reference evidence="3" key="1">
    <citation type="submission" date="2020-05" db="EMBL/GenBank/DDBJ databases">
        <authorList>
            <person name="Chiriac C."/>
            <person name="Salcher M."/>
            <person name="Ghai R."/>
            <person name="Kavagutti S V."/>
        </authorList>
    </citation>
    <scope>NUCLEOTIDE SEQUENCE</scope>
</reference>
<accession>A0A6J7EPD2</accession>
<dbReference type="EMBL" id="CAFBLP010000048">
    <property type="protein sequence ID" value="CAB4884031.1"/>
    <property type="molecule type" value="Genomic_DNA"/>
</dbReference>
<dbReference type="Gene3D" id="3.40.50.720">
    <property type="entry name" value="NAD(P)-binding Rossmann-like Domain"/>
    <property type="match status" value="1"/>
</dbReference>
<evidence type="ECO:0000256" key="1">
    <source>
        <dbReference type="ARBA" id="ARBA00006484"/>
    </source>
</evidence>
<dbReference type="GO" id="GO:0016491">
    <property type="term" value="F:oxidoreductase activity"/>
    <property type="evidence" value="ECO:0007669"/>
    <property type="project" value="UniProtKB-KW"/>
</dbReference>
<proteinExistence type="inferred from homology"/>
<sequence>MENLVGKVAVVTGAGSGIGRAMAERFVAEGMKVVLADLDEVRLRSVESQLTEAGGDVWPVACDTSLEESVQSLAQRTLERYGTAHVLCNNAGVVGTGDPWTGPMSVWEWVVGINLYGVIHGIRAFLPIMQEQGEGHIVNTASMAGLVAMPGAAPYNVTKTGVVALSEGLFIELKGTGSPVGVSVLCPGFVRTELMTQMTWADRLGDKPAPTSNPIGQVMDQMLREGVEQGISPADVADQVVAAIRAEQFWILTHDDFGQAPVERMQRAVAQQNPA</sequence>
<organism evidence="3">
    <name type="scientific">freshwater metagenome</name>
    <dbReference type="NCBI Taxonomy" id="449393"/>
    <lineage>
        <taxon>unclassified sequences</taxon>
        <taxon>metagenomes</taxon>
        <taxon>ecological metagenomes</taxon>
    </lineage>
</organism>
<keyword evidence="2" id="KW-0560">Oxidoreductase</keyword>
<dbReference type="CDD" id="cd05233">
    <property type="entry name" value="SDR_c"/>
    <property type="match status" value="1"/>
</dbReference>
<dbReference type="SUPFAM" id="SSF51735">
    <property type="entry name" value="NAD(P)-binding Rossmann-fold domains"/>
    <property type="match status" value="1"/>
</dbReference>
<evidence type="ECO:0000313" key="3">
    <source>
        <dbReference type="EMBL" id="CAB4884031.1"/>
    </source>
</evidence>
<dbReference type="PRINTS" id="PR00080">
    <property type="entry name" value="SDRFAMILY"/>
</dbReference>
<dbReference type="InterPro" id="IPR002347">
    <property type="entry name" value="SDR_fam"/>
</dbReference>
<dbReference type="PANTHER" id="PTHR43391">
    <property type="entry name" value="RETINOL DEHYDROGENASE-RELATED"/>
    <property type="match status" value="1"/>
</dbReference>
<gene>
    <name evidence="3" type="ORF">UFOPK3376_01879</name>
</gene>
<dbReference type="PRINTS" id="PR00081">
    <property type="entry name" value="GDHRDH"/>
</dbReference>
<comment type="similarity">
    <text evidence="1">Belongs to the short-chain dehydrogenases/reductases (SDR) family.</text>
</comment>
<dbReference type="Pfam" id="PF00106">
    <property type="entry name" value="adh_short"/>
    <property type="match status" value="1"/>
</dbReference>
<evidence type="ECO:0000256" key="2">
    <source>
        <dbReference type="ARBA" id="ARBA00023002"/>
    </source>
</evidence>